<accession>A0A426Z2Q6</accession>
<protein>
    <submittedName>
        <fullName evidence="3">Uncharacterized protein</fullName>
    </submittedName>
</protein>
<name>A0A426Z2Q6_ENSVE</name>
<gene>
    <name evidence="3" type="ORF">B296_00037623</name>
</gene>
<dbReference type="Proteomes" id="UP000287651">
    <property type="component" value="Unassembled WGS sequence"/>
</dbReference>
<evidence type="ECO:0000313" key="3">
    <source>
        <dbReference type="EMBL" id="RRT58259.1"/>
    </source>
</evidence>
<feature type="transmembrane region" description="Helical" evidence="2">
    <location>
        <begin position="27"/>
        <end position="44"/>
    </location>
</feature>
<keyword evidence="2" id="KW-1133">Transmembrane helix</keyword>
<organism evidence="3 4">
    <name type="scientific">Ensete ventricosum</name>
    <name type="common">Abyssinian banana</name>
    <name type="synonym">Musa ensete</name>
    <dbReference type="NCBI Taxonomy" id="4639"/>
    <lineage>
        <taxon>Eukaryota</taxon>
        <taxon>Viridiplantae</taxon>
        <taxon>Streptophyta</taxon>
        <taxon>Embryophyta</taxon>
        <taxon>Tracheophyta</taxon>
        <taxon>Spermatophyta</taxon>
        <taxon>Magnoliopsida</taxon>
        <taxon>Liliopsida</taxon>
        <taxon>Zingiberales</taxon>
        <taxon>Musaceae</taxon>
        <taxon>Ensete</taxon>
    </lineage>
</organism>
<dbReference type="AlphaFoldDB" id="A0A426Z2Q6"/>
<evidence type="ECO:0000256" key="2">
    <source>
        <dbReference type="SAM" id="Phobius"/>
    </source>
</evidence>
<dbReference type="EMBL" id="AMZH03008772">
    <property type="protein sequence ID" value="RRT58259.1"/>
    <property type="molecule type" value="Genomic_DNA"/>
</dbReference>
<reference evidence="3 4" key="1">
    <citation type="journal article" date="2014" name="Agronomy (Basel)">
        <title>A Draft Genome Sequence for Ensete ventricosum, the Drought-Tolerant Tree Against Hunger.</title>
        <authorList>
            <person name="Harrison J."/>
            <person name="Moore K.A."/>
            <person name="Paszkiewicz K."/>
            <person name="Jones T."/>
            <person name="Grant M."/>
            <person name="Ambacheew D."/>
            <person name="Muzemil S."/>
            <person name="Studholme D.J."/>
        </authorList>
    </citation>
    <scope>NUCLEOTIDE SEQUENCE [LARGE SCALE GENOMIC DNA]</scope>
</reference>
<evidence type="ECO:0000256" key="1">
    <source>
        <dbReference type="SAM" id="MobiDB-lite"/>
    </source>
</evidence>
<comment type="caution">
    <text evidence="3">The sequence shown here is derived from an EMBL/GenBank/DDBJ whole genome shotgun (WGS) entry which is preliminary data.</text>
</comment>
<feature type="region of interest" description="Disordered" evidence="1">
    <location>
        <begin position="1"/>
        <end position="21"/>
    </location>
</feature>
<proteinExistence type="predicted"/>
<sequence length="99" mass="11242">MNRPGATNRPQATDRAGKPGKSNAHEVFFSLFFSLFFFSFFFLPQSTADDRFWRYHPVAGGPRARQLADRYVPLATHGEPKHQLELIRIDNNSGVPAYS</sequence>
<keyword evidence="2" id="KW-0472">Membrane</keyword>
<keyword evidence="2" id="KW-0812">Transmembrane</keyword>
<evidence type="ECO:0000313" key="4">
    <source>
        <dbReference type="Proteomes" id="UP000287651"/>
    </source>
</evidence>